<feature type="transmembrane region" description="Helical" evidence="2">
    <location>
        <begin position="146"/>
        <end position="165"/>
    </location>
</feature>
<evidence type="ECO:0000313" key="4">
    <source>
        <dbReference type="Proteomes" id="UP000219799"/>
    </source>
</evidence>
<dbReference type="Proteomes" id="UP000219799">
    <property type="component" value="Chromosome 7"/>
</dbReference>
<feature type="transmembrane region" description="Helical" evidence="2">
    <location>
        <begin position="196"/>
        <end position="219"/>
    </location>
</feature>
<keyword evidence="2" id="KW-0812">Transmembrane</keyword>
<organism evidence="3 4">
    <name type="scientific">Plasmodium malariae</name>
    <dbReference type="NCBI Taxonomy" id="5858"/>
    <lineage>
        <taxon>Eukaryota</taxon>
        <taxon>Sar</taxon>
        <taxon>Alveolata</taxon>
        <taxon>Apicomplexa</taxon>
        <taxon>Aconoidasida</taxon>
        <taxon>Haemosporida</taxon>
        <taxon>Plasmodiidae</taxon>
        <taxon>Plasmodium</taxon>
        <taxon>Plasmodium (Plasmodium)</taxon>
    </lineage>
</organism>
<reference evidence="3 4" key="1">
    <citation type="submission" date="2016-06" db="EMBL/GenBank/DDBJ databases">
        <authorList>
            <consortium name="Pathogen Informatics"/>
        </authorList>
    </citation>
    <scope>NUCLEOTIDE SEQUENCE [LARGE SCALE GENOMIC DNA]</scope>
    <source>
        <strain evidence="3">PmlGA01</strain>
    </source>
</reference>
<gene>
    <name evidence="3" type="primary">PmlGA01_070033500</name>
    <name evidence="3" type="ORF">PMLGA01_070033500</name>
</gene>
<feature type="transmembrane region" description="Helical" evidence="2">
    <location>
        <begin position="172"/>
        <end position="190"/>
    </location>
</feature>
<proteinExistence type="predicted"/>
<feature type="region of interest" description="Disordered" evidence="1">
    <location>
        <begin position="250"/>
        <end position="309"/>
    </location>
</feature>
<feature type="non-terminal residue" evidence="3">
    <location>
        <position position="1"/>
    </location>
</feature>
<evidence type="ECO:0000256" key="1">
    <source>
        <dbReference type="SAM" id="MobiDB-lite"/>
    </source>
</evidence>
<accession>A0A1C3KC50</accession>
<evidence type="ECO:0000313" key="3">
    <source>
        <dbReference type="EMBL" id="SBT71088.1"/>
    </source>
</evidence>
<dbReference type="AlphaFoldDB" id="A0A1C3KC50"/>
<keyword evidence="2" id="KW-1133">Transmembrane helix</keyword>
<sequence length="470" mass="55481">QKIYTLNDDKNEFEYKNEMEIGNDTEYEIENKSVTQIEAETQTETDTDLEVINENVREEGIANEKKRKSSNSFKEKLKIVLLDNDYNVYLIEFFFKTVLRIIPFFKINKRGKHLKINSSTIIYNLKIILSFLRSFKNVILSMKNNFYIFIYYFFIKGYISLLLLNAHRALKYFKKVFVLIIFFFGNPVNSINSHPFLIYVTYILYVLTILSKLNMANFFGHIIKKEKKEFLNDTPKKACSGGGYNDPRYNDNCKNSDDSSNDDNNNNNGNSNNNNNNNNNNKSNNNNSNNTNSDDEETYNGDERKNDKLCSNKKTCSNNTWMKQKYEIWMHLEIIRTIKRNYVRFNNNIYLVPLNYLFINMKKLFKKYANEKELQKLANMDDNGVVDNYLKKKNKINTIKKEKYDDTSSLREFNINDKLEDRNLFININNNFVSLYPTAKNVKVPKIYLKGDIDKSFLSTTDLDKKNNLH</sequence>
<name>A0A1C3KC50_PLAMA</name>
<keyword evidence="2" id="KW-0472">Membrane</keyword>
<protein>
    <submittedName>
        <fullName evidence="3">Uncharacterized protein</fullName>
    </submittedName>
</protein>
<feature type="transmembrane region" description="Helical" evidence="2">
    <location>
        <begin position="116"/>
        <end position="134"/>
    </location>
</feature>
<feature type="non-terminal residue" evidence="3">
    <location>
        <position position="470"/>
    </location>
</feature>
<dbReference type="EMBL" id="LT594495">
    <property type="protein sequence ID" value="SBT71088.1"/>
    <property type="molecule type" value="Genomic_DNA"/>
</dbReference>
<dbReference type="VEuPathDB" id="PlasmoDB:PmUG01_07042500"/>
<feature type="compositionally biased region" description="Low complexity" evidence="1">
    <location>
        <begin position="262"/>
        <end position="292"/>
    </location>
</feature>
<evidence type="ECO:0000256" key="2">
    <source>
        <dbReference type="SAM" id="Phobius"/>
    </source>
</evidence>